<evidence type="ECO:0000256" key="2">
    <source>
        <dbReference type="ARBA" id="ARBA00022801"/>
    </source>
</evidence>
<proteinExistence type="inferred from homology"/>
<dbReference type="OrthoDB" id="9808429at2"/>
<comment type="similarity">
    <text evidence="1">Belongs to the 4-hydroxybenzoyl-CoA thioesterase family.</text>
</comment>
<dbReference type="NCBIfam" id="TIGR00051">
    <property type="entry name" value="YbgC/FadM family acyl-CoA thioesterase"/>
    <property type="match status" value="1"/>
</dbReference>
<evidence type="ECO:0000313" key="4">
    <source>
        <dbReference type="EMBL" id="SFQ76842.1"/>
    </source>
</evidence>
<dbReference type="Pfam" id="PF03061">
    <property type="entry name" value="4HBT"/>
    <property type="match status" value="1"/>
</dbReference>
<accession>A0A1I6B7C5</accession>
<dbReference type="EMBL" id="FOYD01000003">
    <property type="protein sequence ID" value="SFQ76842.1"/>
    <property type="molecule type" value="Genomic_DNA"/>
</dbReference>
<dbReference type="RefSeq" id="WP_090538131.1">
    <property type="nucleotide sequence ID" value="NZ_FOYD01000003.1"/>
</dbReference>
<dbReference type="InterPro" id="IPR014166">
    <property type="entry name" value="Tol-Pal_acyl-CoA_thioesterase"/>
</dbReference>
<keyword evidence="2" id="KW-0378">Hydrolase</keyword>
<gene>
    <name evidence="4" type="ORF">SAMN05216578_103222</name>
</gene>
<dbReference type="GO" id="GO:0047617">
    <property type="term" value="F:fatty acyl-CoA hydrolase activity"/>
    <property type="evidence" value="ECO:0007669"/>
    <property type="project" value="TreeGrafter"/>
</dbReference>
<name>A0A1I6B7C5_9GAMM</name>
<dbReference type="InterPro" id="IPR006684">
    <property type="entry name" value="YbgC/YbaW"/>
</dbReference>
<evidence type="ECO:0000259" key="3">
    <source>
        <dbReference type="Pfam" id="PF03061"/>
    </source>
</evidence>
<dbReference type="Gene3D" id="3.10.129.10">
    <property type="entry name" value="Hotdog Thioesterase"/>
    <property type="match status" value="1"/>
</dbReference>
<dbReference type="NCBIfam" id="TIGR02799">
    <property type="entry name" value="thio_ybgC"/>
    <property type="match status" value="1"/>
</dbReference>
<dbReference type="CDD" id="cd00586">
    <property type="entry name" value="4HBT"/>
    <property type="match status" value="1"/>
</dbReference>
<dbReference type="SUPFAM" id="SSF54637">
    <property type="entry name" value="Thioesterase/thiol ester dehydrase-isomerase"/>
    <property type="match status" value="1"/>
</dbReference>
<dbReference type="AlphaFoldDB" id="A0A1I6B7C5"/>
<reference evidence="4 5" key="1">
    <citation type="submission" date="2016-10" db="EMBL/GenBank/DDBJ databases">
        <authorList>
            <person name="de Groot N.N."/>
        </authorList>
    </citation>
    <scope>NUCLEOTIDE SEQUENCE [LARGE SCALE GENOMIC DNA]</scope>
    <source>
        <strain evidence="4 5">JCM 18415</strain>
    </source>
</reference>
<dbReference type="InterPro" id="IPR029069">
    <property type="entry name" value="HotDog_dom_sf"/>
</dbReference>
<feature type="domain" description="Thioesterase" evidence="3">
    <location>
        <begin position="24"/>
        <end position="109"/>
    </location>
</feature>
<dbReference type="FunFam" id="3.10.129.10:FF:000004">
    <property type="entry name" value="Tol-pal system-associated acyl-CoA thioesterase"/>
    <property type="match status" value="1"/>
</dbReference>
<dbReference type="InterPro" id="IPR050563">
    <property type="entry name" value="4-hydroxybenzoyl-CoA_TE"/>
</dbReference>
<dbReference type="InterPro" id="IPR006683">
    <property type="entry name" value="Thioestr_dom"/>
</dbReference>
<dbReference type="PANTHER" id="PTHR31793:SF37">
    <property type="entry name" value="ACYL-COA THIOESTER HYDROLASE YBGC"/>
    <property type="match status" value="1"/>
</dbReference>
<dbReference type="STRING" id="1002526.SAMN05216578_103222"/>
<dbReference type="PIRSF" id="PIRSF003230">
    <property type="entry name" value="YbgC"/>
    <property type="match status" value="1"/>
</dbReference>
<protein>
    <submittedName>
        <fullName evidence="4">4-hydroxybenzoyl-CoA thioesterase</fullName>
    </submittedName>
</protein>
<dbReference type="PANTHER" id="PTHR31793">
    <property type="entry name" value="4-HYDROXYBENZOYL-COA THIOESTERASE FAMILY MEMBER"/>
    <property type="match status" value="1"/>
</dbReference>
<sequence>MSAEISGRPFELRARVYFEDTDAGGIVYYVNYLKFMERARTELVRALGFDQSVLQRENTIFVVHSVSARYHAPAQLDDELVVTADVLELKRASVRFAQQVRRADGRLLCEGEVLVACVSADQYKPRMIPLALNEAFKTVQANQSMQDRGEAESAS</sequence>
<dbReference type="Proteomes" id="UP000242815">
    <property type="component" value="Unassembled WGS sequence"/>
</dbReference>
<evidence type="ECO:0000313" key="5">
    <source>
        <dbReference type="Proteomes" id="UP000242815"/>
    </source>
</evidence>
<organism evidence="4 5">
    <name type="scientific">Halopseudomonas formosensis</name>
    <dbReference type="NCBI Taxonomy" id="1002526"/>
    <lineage>
        <taxon>Bacteria</taxon>
        <taxon>Pseudomonadati</taxon>
        <taxon>Pseudomonadota</taxon>
        <taxon>Gammaproteobacteria</taxon>
        <taxon>Pseudomonadales</taxon>
        <taxon>Pseudomonadaceae</taxon>
        <taxon>Halopseudomonas</taxon>
    </lineage>
</organism>
<evidence type="ECO:0000256" key="1">
    <source>
        <dbReference type="ARBA" id="ARBA00005953"/>
    </source>
</evidence>